<gene>
    <name evidence="2" type="ORF">HGRIS_003552</name>
</gene>
<dbReference type="Proteomes" id="UP001556367">
    <property type="component" value="Unassembled WGS sequence"/>
</dbReference>
<evidence type="ECO:0000256" key="1">
    <source>
        <dbReference type="SAM" id="MobiDB-lite"/>
    </source>
</evidence>
<dbReference type="EMBL" id="JASNQZ010000007">
    <property type="protein sequence ID" value="KAL0954592.1"/>
    <property type="molecule type" value="Genomic_DNA"/>
</dbReference>
<comment type="caution">
    <text evidence="2">The sequence shown here is derived from an EMBL/GenBank/DDBJ whole genome shotgun (WGS) entry which is preliminary data.</text>
</comment>
<reference evidence="3" key="1">
    <citation type="submission" date="2024-06" db="EMBL/GenBank/DDBJ databases">
        <title>Multi-omics analyses provide insights into the biosynthesis of the anticancer antibiotic pleurotin in Hohenbuehelia grisea.</title>
        <authorList>
            <person name="Weaver J.A."/>
            <person name="Alberti F."/>
        </authorList>
    </citation>
    <scope>NUCLEOTIDE SEQUENCE [LARGE SCALE GENOMIC DNA]</scope>
    <source>
        <strain evidence="3">T-177</strain>
    </source>
</reference>
<protein>
    <submittedName>
        <fullName evidence="2">Uncharacterized protein</fullName>
    </submittedName>
</protein>
<sequence length="198" mass="20715">MSNAIRNITRASRALARPTTHTPARSFHSPFAVLGNSSQLTAPPPPSSNVYDKQTEEFTDSFSDARTYVVCQPTSSYYAVPSGAYPTSAPYVNFTATEAPNKEGAALSSTSSNPFAHPITRRAPQNASGVGESAAVRNAEAPGELGARGGSHGGLGLMDKAGTKPGDGTLASRNPPPDGKVAERNSKLGLENAWKERK</sequence>
<keyword evidence="3" id="KW-1185">Reference proteome</keyword>
<organism evidence="2 3">
    <name type="scientific">Hohenbuehelia grisea</name>
    <dbReference type="NCBI Taxonomy" id="104357"/>
    <lineage>
        <taxon>Eukaryota</taxon>
        <taxon>Fungi</taxon>
        <taxon>Dikarya</taxon>
        <taxon>Basidiomycota</taxon>
        <taxon>Agaricomycotina</taxon>
        <taxon>Agaricomycetes</taxon>
        <taxon>Agaricomycetidae</taxon>
        <taxon>Agaricales</taxon>
        <taxon>Pleurotineae</taxon>
        <taxon>Pleurotaceae</taxon>
        <taxon>Hohenbuehelia</taxon>
    </lineage>
</organism>
<feature type="region of interest" description="Disordered" evidence="1">
    <location>
        <begin position="1"/>
        <end position="29"/>
    </location>
</feature>
<evidence type="ECO:0000313" key="3">
    <source>
        <dbReference type="Proteomes" id="UP001556367"/>
    </source>
</evidence>
<feature type="compositionally biased region" description="Gly residues" evidence="1">
    <location>
        <begin position="146"/>
        <end position="156"/>
    </location>
</feature>
<evidence type="ECO:0000313" key="2">
    <source>
        <dbReference type="EMBL" id="KAL0954592.1"/>
    </source>
</evidence>
<feature type="region of interest" description="Disordered" evidence="1">
    <location>
        <begin position="103"/>
        <end position="198"/>
    </location>
</feature>
<proteinExistence type="predicted"/>
<name>A0ABR3JGE0_9AGAR</name>
<feature type="compositionally biased region" description="Polar residues" evidence="1">
    <location>
        <begin position="1"/>
        <end position="10"/>
    </location>
</feature>
<accession>A0ABR3JGE0</accession>